<proteinExistence type="predicted"/>
<gene>
    <name evidence="3" type="ORF">VIBNISOn1_560029</name>
</gene>
<keyword evidence="2" id="KW-0732">Signal</keyword>
<evidence type="ECO:0000313" key="4">
    <source>
        <dbReference type="Proteomes" id="UP000018211"/>
    </source>
</evidence>
<dbReference type="Proteomes" id="UP000018211">
    <property type="component" value="Unassembled WGS sequence"/>
</dbReference>
<evidence type="ECO:0000313" key="3">
    <source>
        <dbReference type="EMBL" id="CCO48496.1"/>
    </source>
</evidence>
<feature type="signal peptide" evidence="2">
    <location>
        <begin position="1"/>
        <end position="23"/>
    </location>
</feature>
<accession>A0AAV2VUV4</accession>
<evidence type="ECO:0000256" key="2">
    <source>
        <dbReference type="SAM" id="SignalP"/>
    </source>
</evidence>
<reference evidence="3 4" key="1">
    <citation type="journal article" date="2013" name="ISME J.">
        <title>Comparative genomics of pathogenic lineages of Vibrio nigripulchritudo identifies virulence-associated traits.</title>
        <authorList>
            <person name="Goudenege D."/>
            <person name="Labreuche Y."/>
            <person name="Krin E."/>
            <person name="Ansquer D."/>
            <person name="Mangenot S."/>
            <person name="Calteau A."/>
            <person name="Medigue C."/>
            <person name="Mazel D."/>
            <person name="Polz M.F."/>
            <person name="Le Roux F."/>
        </authorList>
    </citation>
    <scope>NUCLEOTIDE SEQUENCE [LARGE SCALE GENOMIC DNA]</scope>
    <source>
        <strain evidence="3 4">SOn1</strain>
    </source>
</reference>
<protein>
    <submittedName>
        <fullName evidence="3">Porin</fullName>
    </submittedName>
</protein>
<sequence length="459" mass="50139">MTRTTFRMLPLAAICAAAFSAQATEANSDQRIEALEHQVKLLEAQKSSSLADKISFNGFASVNMQLANNKHGFAYSTDQIKFNEGSLVGLQSEFSINDSTSATVQLVARGTKRESWSPDIEWAFISHQFTPNFKMRGGKLRAPLFMYSDYLEVGYAQVGVRVPQEVYSTVVLTSITGADFIYDMELDDSTLSFQGFAGAQKLTANKHSYNAPTEFNDIYGGVVNWTDDTWTLRAVYGQAKVNSDVDWNSTNPALKPLGGKLSNTTFNNEVAKFYGIGGRYDNGSLMLSSELTRTEVEGFYADVDSAYVTTAYRIDNVTPYFTVSHMRTKDNDVRDKHYNSVKGSTAKLAAEAEALLTRAKAISATNPGMAAILMAQAQQKAAAAKAAGSIEGSAKVIQAAQNIQRTTYSIGARWDVMTNVALKGDISYMTGFGETFGGLNSESKDKTNLLYTLKVDVVF</sequence>
<dbReference type="SUPFAM" id="SSF56935">
    <property type="entry name" value="Porins"/>
    <property type="match status" value="1"/>
</dbReference>
<name>A0AAV2VUV4_9VIBR</name>
<evidence type="ECO:0000256" key="1">
    <source>
        <dbReference type="SAM" id="Coils"/>
    </source>
</evidence>
<feature type="chain" id="PRO_5043808335" evidence="2">
    <location>
        <begin position="24"/>
        <end position="459"/>
    </location>
</feature>
<comment type="caution">
    <text evidence="3">The sequence shown here is derived from an EMBL/GenBank/DDBJ whole genome shotgun (WGS) entry which is preliminary data.</text>
</comment>
<dbReference type="AlphaFoldDB" id="A0AAV2VUV4"/>
<keyword evidence="1" id="KW-0175">Coiled coil</keyword>
<organism evidence="3 4">
    <name type="scientific">Vibrio nigripulchritudo SOn1</name>
    <dbReference type="NCBI Taxonomy" id="1238450"/>
    <lineage>
        <taxon>Bacteria</taxon>
        <taxon>Pseudomonadati</taxon>
        <taxon>Pseudomonadota</taxon>
        <taxon>Gammaproteobacteria</taxon>
        <taxon>Vibrionales</taxon>
        <taxon>Vibrionaceae</taxon>
        <taxon>Vibrio</taxon>
    </lineage>
</organism>
<feature type="coiled-coil region" evidence="1">
    <location>
        <begin position="25"/>
        <end position="52"/>
    </location>
</feature>
<dbReference type="RefSeq" id="WP_004402737.1">
    <property type="nucleotide sequence ID" value="NZ_LK391965.1"/>
</dbReference>
<dbReference type="EMBL" id="CAOF01000149">
    <property type="protein sequence ID" value="CCO48496.1"/>
    <property type="molecule type" value="Genomic_DNA"/>
</dbReference>